<organism evidence="1 2">
    <name type="scientific">Caenorhabditis bovis</name>
    <dbReference type="NCBI Taxonomy" id="2654633"/>
    <lineage>
        <taxon>Eukaryota</taxon>
        <taxon>Metazoa</taxon>
        <taxon>Ecdysozoa</taxon>
        <taxon>Nematoda</taxon>
        <taxon>Chromadorea</taxon>
        <taxon>Rhabditida</taxon>
        <taxon>Rhabditina</taxon>
        <taxon>Rhabditomorpha</taxon>
        <taxon>Rhabditoidea</taxon>
        <taxon>Rhabditidae</taxon>
        <taxon>Peloderinae</taxon>
        <taxon>Caenorhabditis</taxon>
    </lineage>
</organism>
<dbReference type="AlphaFoldDB" id="A0A8S1EFA4"/>
<accession>A0A8S1EFA4</accession>
<sequence length="194" mass="22258">MSTLNDVEQELPTEADMMEEVSLFSNILPHFIRTMSHPCFFLPFVSSDLRQQFENLRLQAINCNRQARFIQNGENINLQEEFLRLRESYASIQREYESCLAAVEELCGIAITDPVQFMSSFNNPIAAPEPEDLEGNYYDENDDVGSDARTIVFSDTDSEIDDDNDYGSINGDNYQIMEDQHSDEIFAILNELVE</sequence>
<evidence type="ECO:0000313" key="1">
    <source>
        <dbReference type="EMBL" id="CAB3399489.1"/>
    </source>
</evidence>
<name>A0A8S1EFA4_9PELO</name>
<proteinExistence type="predicted"/>
<keyword evidence="2" id="KW-1185">Reference proteome</keyword>
<reference evidence="1 2" key="1">
    <citation type="submission" date="2020-04" db="EMBL/GenBank/DDBJ databases">
        <authorList>
            <person name="Laetsch R D."/>
            <person name="Stevens L."/>
            <person name="Kumar S."/>
            <person name="Blaxter L. M."/>
        </authorList>
    </citation>
    <scope>NUCLEOTIDE SEQUENCE [LARGE SCALE GENOMIC DNA]</scope>
</reference>
<dbReference type="Proteomes" id="UP000494206">
    <property type="component" value="Unassembled WGS sequence"/>
</dbReference>
<dbReference type="EMBL" id="CADEPM010000002">
    <property type="protein sequence ID" value="CAB3399489.1"/>
    <property type="molecule type" value="Genomic_DNA"/>
</dbReference>
<comment type="caution">
    <text evidence="1">The sequence shown here is derived from an EMBL/GenBank/DDBJ whole genome shotgun (WGS) entry which is preliminary data.</text>
</comment>
<gene>
    <name evidence="1" type="ORF">CBOVIS_LOCUS2602</name>
</gene>
<protein>
    <submittedName>
        <fullName evidence="1">Uncharacterized protein</fullName>
    </submittedName>
</protein>
<evidence type="ECO:0000313" key="2">
    <source>
        <dbReference type="Proteomes" id="UP000494206"/>
    </source>
</evidence>